<evidence type="ECO:0000313" key="3">
    <source>
        <dbReference type="Proteomes" id="UP000472580"/>
    </source>
</evidence>
<gene>
    <name evidence="2" type="ORF">E5987_10300</name>
</gene>
<keyword evidence="3" id="KW-1185">Reference proteome</keyword>
<dbReference type="EMBL" id="WSRP01000036">
    <property type="protein sequence ID" value="MVX57580.1"/>
    <property type="molecule type" value="Genomic_DNA"/>
</dbReference>
<proteinExistence type="predicted"/>
<dbReference type="PROSITE" id="PS51257">
    <property type="entry name" value="PROKAR_LIPOPROTEIN"/>
    <property type="match status" value="1"/>
</dbReference>
<dbReference type="Gene3D" id="3.40.50.10610">
    <property type="entry name" value="ABC-type transport auxiliary lipoprotein component"/>
    <property type="match status" value="1"/>
</dbReference>
<dbReference type="OrthoDB" id="9157375at2"/>
<accession>A0A6L6YIQ6</accession>
<dbReference type="Pfam" id="PF03886">
    <property type="entry name" value="ABC_trans_aux"/>
    <property type="match status" value="1"/>
</dbReference>
<dbReference type="Proteomes" id="UP000472580">
    <property type="component" value="Unassembled WGS sequence"/>
</dbReference>
<reference evidence="2 3" key="1">
    <citation type="submission" date="2019-12" db="EMBL/GenBank/DDBJ databases">
        <title>Microbes associate with the intestines of laboratory mice.</title>
        <authorList>
            <person name="Navarre W."/>
            <person name="Wong E."/>
        </authorList>
    </citation>
    <scope>NUCLEOTIDE SEQUENCE [LARGE SCALE GENOMIC DNA]</scope>
    <source>
        <strain evidence="2 3">NM82_D38</strain>
    </source>
</reference>
<evidence type="ECO:0000313" key="2">
    <source>
        <dbReference type="EMBL" id="MVX57580.1"/>
    </source>
</evidence>
<dbReference type="SUPFAM" id="SSF159594">
    <property type="entry name" value="XCC0632-like"/>
    <property type="match status" value="1"/>
</dbReference>
<organism evidence="2 3">
    <name type="scientific">Parasutterella muris</name>
    <dbReference type="NCBI Taxonomy" id="2565572"/>
    <lineage>
        <taxon>Bacteria</taxon>
        <taxon>Pseudomonadati</taxon>
        <taxon>Pseudomonadota</taxon>
        <taxon>Betaproteobacteria</taxon>
        <taxon>Burkholderiales</taxon>
        <taxon>Sutterellaceae</taxon>
        <taxon>Parasutterella</taxon>
    </lineage>
</organism>
<comment type="caution">
    <text evidence="2">The sequence shown here is derived from an EMBL/GenBank/DDBJ whole genome shotgun (WGS) entry which is preliminary data.</text>
</comment>
<dbReference type="AlphaFoldDB" id="A0A6L6YIQ6"/>
<protein>
    <recommendedName>
        <fullName evidence="1">ABC-type transport auxiliary lipoprotein component domain-containing protein</fullName>
    </recommendedName>
</protein>
<feature type="domain" description="ABC-type transport auxiliary lipoprotein component" evidence="1">
    <location>
        <begin position="32"/>
        <end position="189"/>
    </location>
</feature>
<dbReference type="RefSeq" id="WP_160335998.1">
    <property type="nucleotide sequence ID" value="NZ_CALPCR010000016.1"/>
</dbReference>
<sequence length="198" mass="21899">MLRRLLLQSSFLTLAGCSILPERPPLKLYSISLGAPTYRNSISKRRLSSVRVNPPMVAEPYDSSKIYVLGKDNRMFNTEISQLVSTPSQIIAAAIREKLSAGGPWRIVLLPNSIAQFDYQLTIFISEFYISAVSKPYQAKVALQASVTTTAFDKLVYQRQFSAASDIEKAEIPLAVKGLENALNTVLNELTVSLNESL</sequence>
<evidence type="ECO:0000259" key="1">
    <source>
        <dbReference type="Pfam" id="PF03886"/>
    </source>
</evidence>
<dbReference type="InterPro" id="IPR005586">
    <property type="entry name" value="ABC_trans_aux"/>
</dbReference>
<name>A0A6L6YIQ6_9BURK</name>